<reference evidence="2" key="1">
    <citation type="submission" date="2022-01" db="EMBL/GenBank/DDBJ databases">
        <authorList>
            <person name="Karlyshev A.V."/>
            <person name="Jaspars M."/>
        </authorList>
    </citation>
    <scope>NUCLEOTIDE SEQUENCE</scope>
    <source>
        <strain evidence="2">AGSA3-2</strain>
    </source>
</reference>
<dbReference type="AlphaFoldDB" id="A0A9Q3W609"/>
<evidence type="ECO:0008006" key="4">
    <source>
        <dbReference type="Google" id="ProtNLM"/>
    </source>
</evidence>
<evidence type="ECO:0000256" key="1">
    <source>
        <dbReference type="SAM" id="SignalP"/>
    </source>
</evidence>
<name>A0A9Q3W609_9GAMM</name>
<dbReference type="EMBL" id="JAJVKT010000008">
    <property type="protein sequence ID" value="MCE7508703.1"/>
    <property type="molecule type" value="Genomic_DNA"/>
</dbReference>
<dbReference type="PROSITE" id="PS51257">
    <property type="entry name" value="PROKAR_LIPOPROTEIN"/>
    <property type="match status" value="1"/>
</dbReference>
<gene>
    <name evidence="2" type="ORF">LZG35_08645</name>
</gene>
<keyword evidence="1" id="KW-0732">Signal</keyword>
<accession>A0A9Q3W609</accession>
<evidence type="ECO:0000313" key="3">
    <source>
        <dbReference type="Proteomes" id="UP001107961"/>
    </source>
</evidence>
<dbReference type="Proteomes" id="UP001107961">
    <property type="component" value="Unassembled WGS sequence"/>
</dbReference>
<protein>
    <recommendedName>
        <fullName evidence="4">Lipoprotein</fullName>
    </recommendedName>
</protein>
<proteinExistence type="predicted"/>
<feature type="chain" id="PRO_5040237948" description="Lipoprotein" evidence="1">
    <location>
        <begin position="21"/>
        <end position="216"/>
    </location>
</feature>
<sequence>MSFPRSRLSRFLFQARRWIAAPTAALMLAGCASTTEITTRHSNDEGTAPARSLLLVAQSPEPATRRVWEEVCQPIFQSNALSVHLAHQVRPVWYEDGGKQALLRWLRDQPYDRALIVDLTALLLSPPRMTESRDLNPMNSDMRQEPTWRIGIGGKLEKPKEPDAQQSYEAEFFDKSGRPLWTGVARTHEANNRKAIARSQCRALHQVLTDRGLIPK</sequence>
<dbReference type="RefSeq" id="WP_233925747.1">
    <property type="nucleotide sequence ID" value="NZ_JAJVKT010000008.1"/>
</dbReference>
<comment type="caution">
    <text evidence="2">The sequence shown here is derived from an EMBL/GenBank/DDBJ whole genome shotgun (WGS) entry which is preliminary data.</text>
</comment>
<evidence type="ECO:0000313" key="2">
    <source>
        <dbReference type="EMBL" id="MCE7508703.1"/>
    </source>
</evidence>
<feature type="signal peptide" evidence="1">
    <location>
        <begin position="1"/>
        <end position="20"/>
    </location>
</feature>
<keyword evidence="3" id="KW-1185">Reference proteome</keyword>
<organism evidence="2 3">
    <name type="scientific">Alloalcanivorax xenomutans</name>
    <dbReference type="NCBI Taxonomy" id="1094342"/>
    <lineage>
        <taxon>Bacteria</taxon>
        <taxon>Pseudomonadati</taxon>
        <taxon>Pseudomonadota</taxon>
        <taxon>Gammaproteobacteria</taxon>
        <taxon>Oceanospirillales</taxon>
        <taxon>Alcanivoracaceae</taxon>
        <taxon>Alloalcanivorax</taxon>
    </lineage>
</organism>